<keyword evidence="3" id="KW-1003">Cell membrane</keyword>
<dbReference type="PANTHER" id="PTHR35011:SF10">
    <property type="entry name" value="TRAP TRANSPORTER SMALL PERMEASE PROTEIN"/>
    <property type="match status" value="1"/>
</dbReference>
<dbReference type="InterPro" id="IPR055348">
    <property type="entry name" value="DctQ"/>
</dbReference>
<dbReference type="InterPro" id="IPR007387">
    <property type="entry name" value="TRAP_DctQ"/>
</dbReference>
<gene>
    <name evidence="11" type="ORF">PZ740_13740</name>
</gene>
<evidence type="ECO:0000259" key="10">
    <source>
        <dbReference type="Pfam" id="PF04290"/>
    </source>
</evidence>
<keyword evidence="6 9" id="KW-1133">Transmembrane helix</keyword>
<dbReference type="AlphaFoldDB" id="A0AAP3XT00"/>
<dbReference type="Pfam" id="PF04290">
    <property type="entry name" value="DctQ"/>
    <property type="match status" value="1"/>
</dbReference>
<name>A0AAP3XT00_9PROT</name>
<comment type="similarity">
    <text evidence="8 9">Belongs to the TRAP transporter small permease family.</text>
</comment>
<keyword evidence="7 9" id="KW-0472">Membrane</keyword>
<dbReference type="EMBL" id="JARGEQ010000127">
    <property type="protein sequence ID" value="MDF1587445.1"/>
    <property type="molecule type" value="Genomic_DNA"/>
</dbReference>
<dbReference type="Proteomes" id="UP001301140">
    <property type="component" value="Unassembled WGS sequence"/>
</dbReference>
<feature type="transmembrane region" description="Helical" evidence="9">
    <location>
        <begin position="46"/>
        <end position="63"/>
    </location>
</feature>
<sequence length="169" mass="17900">MIRRVLDTLYLGSGYLAALFLVLIAVAIILQVVGRSLGYVVDSTEIAGFFMAASSFFALAHTFKSGSHVRVTILAHALTGGTRRLLEAWCCLAAAAATGYLAWHAIGLAWQSWDFEDISPGLLAIPFWIPQSAMAAGLVLLVVALVDEAVAVLRGAMPSYASGEDTALD</sequence>
<comment type="caution">
    <text evidence="11">The sequence shown here is derived from an EMBL/GenBank/DDBJ whole genome shotgun (WGS) entry which is preliminary data.</text>
</comment>
<keyword evidence="12" id="KW-1185">Reference proteome</keyword>
<evidence type="ECO:0000256" key="4">
    <source>
        <dbReference type="ARBA" id="ARBA00022519"/>
    </source>
</evidence>
<evidence type="ECO:0000256" key="7">
    <source>
        <dbReference type="ARBA" id="ARBA00023136"/>
    </source>
</evidence>
<comment type="subunit">
    <text evidence="9">The complex comprises the extracytoplasmic solute receptor protein and the two transmembrane proteins.</text>
</comment>
<evidence type="ECO:0000256" key="1">
    <source>
        <dbReference type="ARBA" id="ARBA00004429"/>
    </source>
</evidence>
<evidence type="ECO:0000313" key="12">
    <source>
        <dbReference type="Proteomes" id="UP001301140"/>
    </source>
</evidence>
<evidence type="ECO:0000256" key="9">
    <source>
        <dbReference type="RuleBase" id="RU369079"/>
    </source>
</evidence>
<protein>
    <recommendedName>
        <fullName evidence="9">TRAP transporter small permease protein</fullName>
    </recommendedName>
</protein>
<accession>A0AAP3XT00</accession>
<feature type="transmembrane region" description="Helical" evidence="9">
    <location>
        <begin position="84"/>
        <end position="103"/>
    </location>
</feature>
<evidence type="ECO:0000256" key="6">
    <source>
        <dbReference type="ARBA" id="ARBA00022989"/>
    </source>
</evidence>
<evidence type="ECO:0000256" key="8">
    <source>
        <dbReference type="ARBA" id="ARBA00038436"/>
    </source>
</evidence>
<reference evidence="11 12" key="1">
    <citation type="submission" date="2023-03" db="EMBL/GenBank/DDBJ databases">
        <title>YIM 152171 draft genome.</title>
        <authorList>
            <person name="Yang Z."/>
        </authorList>
    </citation>
    <scope>NUCLEOTIDE SEQUENCE [LARGE SCALE GENOMIC DNA]</scope>
    <source>
        <strain evidence="11 12">YIM 152171</strain>
    </source>
</reference>
<dbReference type="GO" id="GO:0015740">
    <property type="term" value="P:C4-dicarboxylate transport"/>
    <property type="evidence" value="ECO:0007669"/>
    <property type="project" value="TreeGrafter"/>
</dbReference>
<comment type="subcellular location">
    <subcellularLocation>
        <location evidence="1 9">Cell inner membrane</location>
        <topology evidence="1 9">Multi-pass membrane protein</topology>
    </subcellularLocation>
</comment>
<feature type="transmembrane region" description="Helical" evidence="9">
    <location>
        <begin position="123"/>
        <end position="146"/>
    </location>
</feature>
<feature type="transmembrane region" description="Helical" evidence="9">
    <location>
        <begin position="12"/>
        <end position="34"/>
    </location>
</feature>
<proteinExistence type="inferred from homology"/>
<evidence type="ECO:0000256" key="5">
    <source>
        <dbReference type="ARBA" id="ARBA00022692"/>
    </source>
</evidence>
<keyword evidence="5 9" id="KW-0812">Transmembrane</keyword>
<evidence type="ECO:0000313" key="11">
    <source>
        <dbReference type="EMBL" id="MDF1587445.1"/>
    </source>
</evidence>
<keyword evidence="2 9" id="KW-0813">Transport</keyword>
<dbReference type="GO" id="GO:0022857">
    <property type="term" value="F:transmembrane transporter activity"/>
    <property type="evidence" value="ECO:0007669"/>
    <property type="project" value="UniProtKB-UniRule"/>
</dbReference>
<evidence type="ECO:0000256" key="2">
    <source>
        <dbReference type="ARBA" id="ARBA00022448"/>
    </source>
</evidence>
<feature type="domain" description="Tripartite ATP-independent periplasmic transporters DctQ component" evidence="10">
    <location>
        <begin position="24"/>
        <end position="154"/>
    </location>
</feature>
<evidence type="ECO:0000256" key="3">
    <source>
        <dbReference type="ARBA" id="ARBA00022475"/>
    </source>
</evidence>
<dbReference type="PANTHER" id="PTHR35011">
    <property type="entry name" value="2,3-DIKETO-L-GULONATE TRAP TRANSPORTER SMALL PERMEASE PROTEIN YIAM"/>
    <property type="match status" value="1"/>
</dbReference>
<dbReference type="GO" id="GO:0005886">
    <property type="term" value="C:plasma membrane"/>
    <property type="evidence" value="ECO:0007669"/>
    <property type="project" value="UniProtKB-SubCell"/>
</dbReference>
<dbReference type="RefSeq" id="WP_327789870.1">
    <property type="nucleotide sequence ID" value="NZ_JARGEQ010000127.1"/>
</dbReference>
<comment type="function">
    <text evidence="9">Part of the tripartite ATP-independent periplasmic (TRAP) transport system.</text>
</comment>
<keyword evidence="4 9" id="KW-0997">Cell inner membrane</keyword>
<organism evidence="11 12">
    <name type="scientific">Marinimicrococcus flavescens</name>
    <dbReference type="NCBI Taxonomy" id="3031815"/>
    <lineage>
        <taxon>Bacteria</taxon>
        <taxon>Pseudomonadati</taxon>
        <taxon>Pseudomonadota</taxon>
        <taxon>Alphaproteobacteria</taxon>
        <taxon>Geminicoccales</taxon>
        <taxon>Geminicoccaceae</taxon>
        <taxon>Marinimicrococcus</taxon>
    </lineage>
</organism>